<dbReference type="RefSeq" id="WP_207086940.1">
    <property type="nucleotide sequence ID" value="NZ_JAFLQW010000121.1"/>
</dbReference>
<evidence type="ECO:0000313" key="2">
    <source>
        <dbReference type="Proteomes" id="UP000664844"/>
    </source>
</evidence>
<organism evidence="1 2">
    <name type="scientific">Phormidium pseudopriestleyi FRX01</name>
    <dbReference type="NCBI Taxonomy" id="1759528"/>
    <lineage>
        <taxon>Bacteria</taxon>
        <taxon>Bacillati</taxon>
        <taxon>Cyanobacteriota</taxon>
        <taxon>Cyanophyceae</taxon>
        <taxon>Oscillatoriophycideae</taxon>
        <taxon>Oscillatoriales</taxon>
        <taxon>Oscillatoriaceae</taxon>
        <taxon>Phormidium</taxon>
    </lineage>
</organism>
<dbReference type="EMBL" id="JAFLQW010000121">
    <property type="protein sequence ID" value="MBO0348391.1"/>
    <property type="molecule type" value="Genomic_DNA"/>
</dbReference>
<dbReference type="Gene3D" id="1.10.10.10">
    <property type="entry name" value="Winged helix-like DNA-binding domain superfamily/Winged helix DNA-binding domain"/>
    <property type="match status" value="1"/>
</dbReference>
<dbReference type="Proteomes" id="UP000664844">
    <property type="component" value="Unassembled WGS sequence"/>
</dbReference>
<keyword evidence="2" id="KW-1185">Reference proteome</keyword>
<gene>
    <name evidence="1" type="ORF">J0895_04575</name>
</gene>
<dbReference type="InterPro" id="IPR007367">
    <property type="entry name" value="DUF433"/>
</dbReference>
<dbReference type="InterPro" id="IPR036388">
    <property type="entry name" value="WH-like_DNA-bd_sf"/>
</dbReference>
<reference evidence="1 2" key="1">
    <citation type="submission" date="2021-03" db="EMBL/GenBank/DDBJ databases">
        <title>Metabolic Capacity of the Antarctic Cyanobacterium Phormidium pseudopriestleyi that Sustains Oxygenic Photosynthesis in the Presence of Hydrogen Sulfide.</title>
        <authorList>
            <person name="Lumian J.E."/>
            <person name="Jungblut A.D."/>
            <person name="Dillon M.L."/>
            <person name="Hawes I."/>
            <person name="Doran P.T."/>
            <person name="Mackey T.J."/>
            <person name="Dick G.J."/>
            <person name="Grettenberger C.L."/>
            <person name="Sumner D.Y."/>
        </authorList>
    </citation>
    <scope>NUCLEOTIDE SEQUENCE [LARGE SCALE GENOMIC DNA]</scope>
    <source>
        <strain evidence="1 2">FRX01</strain>
    </source>
</reference>
<sequence length="105" mass="11940">MNKPYVDKRNEGYWVAGTRVSLDSIIFAFLDGLSPETIATECFPTLSLEQVYGAITYDLAHCSEIDTYLKQTDAEFEALRQSNHSADPEFHQKLIQARRLQALQV</sequence>
<dbReference type="InterPro" id="IPR009057">
    <property type="entry name" value="Homeodomain-like_sf"/>
</dbReference>
<protein>
    <submittedName>
        <fullName evidence="1">DUF433 domain-containing protein</fullName>
    </submittedName>
</protein>
<proteinExistence type="predicted"/>
<evidence type="ECO:0000313" key="1">
    <source>
        <dbReference type="EMBL" id="MBO0348391.1"/>
    </source>
</evidence>
<dbReference type="Pfam" id="PF04255">
    <property type="entry name" value="DUF433"/>
    <property type="match status" value="1"/>
</dbReference>
<name>A0ABS3FMR5_9CYAN</name>
<dbReference type="SUPFAM" id="SSF46689">
    <property type="entry name" value="Homeodomain-like"/>
    <property type="match status" value="1"/>
</dbReference>
<comment type="caution">
    <text evidence="1">The sequence shown here is derived from an EMBL/GenBank/DDBJ whole genome shotgun (WGS) entry which is preliminary data.</text>
</comment>
<accession>A0ABS3FMR5</accession>